<accession>A0A1Y1I1I4</accession>
<evidence type="ECO:0000313" key="3">
    <source>
        <dbReference type="Proteomes" id="UP000054558"/>
    </source>
</evidence>
<dbReference type="Proteomes" id="UP000054558">
    <property type="component" value="Unassembled WGS sequence"/>
</dbReference>
<feature type="region of interest" description="Disordered" evidence="1">
    <location>
        <begin position="115"/>
        <end position="177"/>
    </location>
</feature>
<name>A0A1Y1I1I4_KLENI</name>
<sequence>MAAVSSMGTRRVPGALPRNVERHFTVPGMLEERTATLRMTEGGSLEGFQSRLGLADGPASPEATELGGSLNRGTYKTTNSVYGETWRAGSGGAAEMAPQSGKENLAGATIGRPITGRDAIELPPSKYPPPTSFPAFPNSPTKALSGQLSPQASNAGRPAQQGHTTQGSTDKASKRYAQPPVREWEAALEQTLDGLAPPTRCNGYGQALSNRAKLAQPAIRGAGSAAEPAPTGTFRVKKIVEEGCNPGASVEHAAYAQPQAPRGDGTYHGSHTGYTSGYARNNPARNVIPTAADAAAQSAVTIEDVHPSVAARLRLRDPVEHAGLLNADEYATTYKHTIDATAKKLTRGAH</sequence>
<proteinExistence type="predicted"/>
<gene>
    <name evidence="2" type="ORF">KFL_002050180</name>
</gene>
<evidence type="ECO:0000313" key="2">
    <source>
        <dbReference type="EMBL" id="GAQ84775.1"/>
    </source>
</evidence>
<dbReference type="EMBL" id="DF237154">
    <property type="protein sequence ID" value="GAQ84775.1"/>
    <property type="molecule type" value="Genomic_DNA"/>
</dbReference>
<reference evidence="2 3" key="1">
    <citation type="journal article" date="2014" name="Nat. Commun.">
        <title>Klebsormidium flaccidum genome reveals primary factors for plant terrestrial adaptation.</title>
        <authorList>
            <person name="Hori K."/>
            <person name="Maruyama F."/>
            <person name="Fujisawa T."/>
            <person name="Togashi T."/>
            <person name="Yamamoto N."/>
            <person name="Seo M."/>
            <person name="Sato S."/>
            <person name="Yamada T."/>
            <person name="Mori H."/>
            <person name="Tajima N."/>
            <person name="Moriyama T."/>
            <person name="Ikeuchi M."/>
            <person name="Watanabe M."/>
            <person name="Wada H."/>
            <person name="Kobayashi K."/>
            <person name="Saito M."/>
            <person name="Masuda T."/>
            <person name="Sasaki-Sekimoto Y."/>
            <person name="Mashiguchi K."/>
            <person name="Awai K."/>
            <person name="Shimojima M."/>
            <person name="Masuda S."/>
            <person name="Iwai M."/>
            <person name="Nobusawa T."/>
            <person name="Narise T."/>
            <person name="Kondo S."/>
            <person name="Saito H."/>
            <person name="Sato R."/>
            <person name="Murakawa M."/>
            <person name="Ihara Y."/>
            <person name="Oshima-Yamada Y."/>
            <person name="Ohtaka K."/>
            <person name="Satoh M."/>
            <person name="Sonobe K."/>
            <person name="Ishii M."/>
            <person name="Ohtani R."/>
            <person name="Kanamori-Sato M."/>
            <person name="Honoki R."/>
            <person name="Miyazaki D."/>
            <person name="Mochizuki H."/>
            <person name="Umetsu J."/>
            <person name="Higashi K."/>
            <person name="Shibata D."/>
            <person name="Kamiya Y."/>
            <person name="Sato N."/>
            <person name="Nakamura Y."/>
            <person name="Tabata S."/>
            <person name="Ida S."/>
            <person name="Kurokawa K."/>
            <person name="Ohta H."/>
        </authorList>
    </citation>
    <scope>NUCLEOTIDE SEQUENCE [LARGE SCALE GENOMIC DNA]</scope>
    <source>
        <strain evidence="2 3">NIES-2285</strain>
    </source>
</reference>
<organism evidence="2 3">
    <name type="scientific">Klebsormidium nitens</name>
    <name type="common">Green alga</name>
    <name type="synonym">Ulothrix nitens</name>
    <dbReference type="NCBI Taxonomy" id="105231"/>
    <lineage>
        <taxon>Eukaryota</taxon>
        <taxon>Viridiplantae</taxon>
        <taxon>Streptophyta</taxon>
        <taxon>Klebsormidiophyceae</taxon>
        <taxon>Klebsormidiales</taxon>
        <taxon>Klebsormidiaceae</taxon>
        <taxon>Klebsormidium</taxon>
    </lineage>
</organism>
<feature type="compositionally biased region" description="Polar residues" evidence="1">
    <location>
        <begin position="161"/>
        <end position="170"/>
    </location>
</feature>
<dbReference type="AlphaFoldDB" id="A0A1Y1I1I4"/>
<feature type="compositionally biased region" description="Polar residues" evidence="1">
    <location>
        <begin position="138"/>
        <end position="154"/>
    </location>
</feature>
<feature type="region of interest" description="Disordered" evidence="1">
    <location>
        <begin position="48"/>
        <end position="72"/>
    </location>
</feature>
<evidence type="ECO:0000256" key="1">
    <source>
        <dbReference type="SAM" id="MobiDB-lite"/>
    </source>
</evidence>
<keyword evidence="3" id="KW-1185">Reference proteome</keyword>
<protein>
    <submittedName>
        <fullName evidence="2">Uncharacterized protein</fullName>
    </submittedName>
</protein>